<reference evidence="1 2" key="1">
    <citation type="submission" date="2018-06" db="EMBL/GenBank/DDBJ databases">
        <authorList>
            <consortium name="Pathogen Informatics"/>
            <person name="Doyle S."/>
        </authorList>
    </citation>
    <scope>NUCLEOTIDE SEQUENCE [LARGE SCALE GENOMIC DNA]</scope>
    <source>
        <strain evidence="1 2">NCTC12026</strain>
    </source>
</reference>
<accession>A0A379G5W0</accession>
<sequence>MLVLSSQLYMQWSDQSCKICHYHVGTDMICKANPCIKSLQENI</sequence>
<proteinExistence type="predicted"/>
<gene>
    <name evidence="1" type="ORF">NCTC12026_02682</name>
</gene>
<evidence type="ECO:0000313" key="2">
    <source>
        <dbReference type="Proteomes" id="UP000255129"/>
    </source>
</evidence>
<dbReference type="AlphaFoldDB" id="A0A379G5W0"/>
<name>A0A379G5W0_9GAMM</name>
<organism evidence="1 2">
    <name type="scientific">Providencia rustigianii</name>
    <dbReference type="NCBI Taxonomy" id="158850"/>
    <lineage>
        <taxon>Bacteria</taxon>
        <taxon>Pseudomonadati</taxon>
        <taxon>Pseudomonadota</taxon>
        <taxon>Gammaproteobacteria</taxon>
        <taxon>Enterobacterales</taxon>
        <taxon>Morganellaceae</taxon>
        <taxon>Providencia</taxon>
    </lineage>
</organism>
<dbReference type="EMBL" id="UGUA01000002">
    <property type="protein sequence ID" value="SUC36262.1"/>
    <property type="molecule type" value="Genomic_DNA"/>
</dbReference>
<dbReference type="Proteomes" id="UP000255129">
    <property type="component" value="Unassembled WGS sequence"/>
</dbReference>
<evidence type="ECO:0000313" key="1">
    <source>
        <dbReference type="EMBL" id="SUC36262.1"/>
    </source>
</evidence>
<protein>
    <submittedName>
        <fullName evidence="1">Uncharacterized protein</fullName>
    </submittedName>
</protein>